<dbReference type="Proteomes" id="UP000247746">
    <property type="component" value="Unassembled WGS sequence"/>
</dbReference>
<keyword evidence="4 5" id="KW-0472">Membrane</keyword>
<keyword evidence="3 5" id="KW-1133">Transmembrane helix</keyword>
<feature type="transmembrane region" description="Helical" evidence="5">
    <location>
        <begin position="331"/>
        <end position="355"/>
    </location>
</feature>
<gene>
    <name evidence="6" type="ORF">DFP82_106106</name>
</gene>
<comment type="caution">
    <text evidence="6">The sequence shown here is derived from an EMBL/GenBank/DDBJ whole genome shotgun (WGS) entry which is preliminary data.</text>
</comment>
<evidence type="ECO:0000256" key="4">
    <source>
        <dbReference type="ARBA" id="ARBA00023136"/>
    </source>
</evidence>
<dbReference type="GO" id="GO:0034755">
    <property type="term" value="P:iron ion transmembrane transport"/>
    <property type="evidence" value="ECO:0007669"/>
    <property type="project" value="TreeGrafter"/>
</dbReference>
<dbReference type="InterPro" id="IPR001046">
    <property type="entry name" value="NRAMP_fam"/>
</dbReference>
<feature type="transmembrane region" description="Helical" evidence="5">
    <location>
        <begin position="227"/>
        <end position="251"/>
    </location>
</feature>
<dbReference type="RefSeq" id="WP_110923445.1">
    <property type="nucleotide sequence ID" value="NZ_CAJGZD010000002.1"/>
</dbReference>
<dbReference type="Pfam" id="PF01566">
    <property type="entry name" value="Nramp"/>
    <property type="match status" value="1"/>
</dbReference>
<evidence type="ECO:0000256" key="3">
    <source>
        <dbReference type="ARBA" id="ARBA00022989"/>
    </source>
</evidence>
<feature type="transmembrane region" description="Helical" evidence="5">
    <location>
        <begin position="77"/>
        <end position="100"/>
    </location>
</feature>
<feature type="transmembrane region" description="Helical" evidence="5">
    <location>
        <begin position="38"/>
        <end position="56"/>
    </location>
</feature>
<reference evidence="6 7" key="1">
    <citation type="submission" date="2018-06" db="EMBL/GenBank/DDBJ databases">
        <title>Genomic Encyclopedia of Type Strains, Phase III (KMG-III): the genomes of soil and plant-associated and newly described type strains.</title>
        <authorList>
            <person name="Whitman W."/>
        </authorList>
    </citation>
    <scope>NUCLEOTIDE SEQUENCE [LARGE SCALE GENOMIC DNA]</scope>
    <source>
        <strain evidence="6 7">CECT 5889</strain>
    </source>
</reference>
<name>A0A2V4UYV4_9GAMM</name>
<evidence type="ECO:0000313" key="7">
    <source>
        <dbReference type="Proteomes" id="UP000247746"/>
    </source>
</evidence>
<comment type="subcellular location">
    <subcellularLocation>
        <location evidence="1">Membrane</location>
        <topology evidence="1">Multi-pass membrane protein</topology>
    </subcellularLocation>
</comment>
<evidence type="ECO:0000256" key="2">
    <source>
        <dbReference type="ARBA" id="ARBA00022692"/>
    </source>
</evidence>
<dbReference type="GO" id="GO:0015086">
    <property type="term" value="F:cadmium ion transmembrane transporter activity"/>
    <property type="evidence" value="ECO:0007669"/>
    <property type="project" value="TreeGrafter"/>
</dbReference>
<organism evidence="6 7">
    <name type="scientific">Psychrobacter fozii</name>
    <dbReference type="NCBI Taxonomy" id="198480"/>
    <lineage>
        <taxon>Bacteria</taxon>
        <taxon>Pseudomonadati</taxon>
        <taxon>Pseudomonadota</taxon>
        <taxon>Gammaproteobacteria</taxon>
        <taxon>Moraxellales</taxon>
        <taxon>Moraxellaceae</taxon>
        <taxon>Psychrobacter</taxon>
    </lineage>
</organism>
<sequence>MSTIKKHNTAILGAAFLMATSAVGPGFLTQTATFTESLMASFGFVILISIVMDIGVQLNVWRVVAVSKKRAQEIANLVFPGVGYLLAFLIIAGGLAFNIGNIGGAGLGMQSMFNMSPITGALISGVIAVAIFLGRETGPMMDKFAQLMGFILIVLVIYVVFKSDPPLAEAVSKTIMPDKIDAVAIVTLVGGTVGGYITFSGAHRLLEAGVSGEENLKSVTRSSVSGILIASVIRVFLFLAVLGVVSQGFALDPANPAMSPFQYILGNAGKVIFGMVIWAASVTSVIGAAYTSVSFMTNFHPFIEKHKRYFIIGFIVISTMVFATIGKPAQVLVLVGTLNGLVLPIAMVIILIAAYRKNIVGNYKHPIWIAVFGWLIAIVMSILSVMTIAKYLGMS</sequence>
<dbReference type="GO" id="GO:0005886">
    <property type="term" value="C:plasma membrane"/>
    <property type="evidence" value="ECO:0007669"/>
    <property type="project" value="TreeGrafter"/>
</dbReference>
<keyword evidence="7" id="KW-1185">Reference proteome</keyword>
<dbReference type="OrthoDB" id="141480at2"/>
<feature type="transmembrane region" description="Helical" evidence="5">
    <location>
        <begin position="367"/>
        <end position="389"/>
    </location>
</feature>
<dbReference type="AlphaFoldDB" id="A0A2V4UYV4"/>
<feature type="transmembrane region" description="Helical" evidence="5">
    <location>
        <begin position="181"/>
        <end position="206"/>
    </location>
</feature>
<proteinExistence type="predicted"/>
<dbReference type="PANTHER" id="PTHR11706">
    <property type="entry name" value="SOLUTE CARRIER PROTEIN FAMILY 11 MEMBER"/>
    <property type="match status" value="1"/>
</dbReference>
<dbReference type="PANTHER" id="PTHR11706:SF2">
    <property type="entry name" value="TRANSPORTER PROTEIN"/>
    <property type="match status" value="1"/>
</dbReference>
<accession>A0A2V4UYV4</accession>
<feature type="transmembrane region" description="Helical" evidence="5">
    <location>
        <begin position="144"/>
        <end position="161"/>
    </location>
</feature>
<feature type="transmembrane region" description="Helical" evidence="5">
    <location>
        <begin position="308"/>
        <end position="325"/>
    </location>
</feature>
<feature type="transmembrane region" description="Helical" evidence="5">
    <location>
        <begin position="112"/>
        <end position="132"/>
    </location>
</feature>
<feature type="transmembrane region" description="Helical" evidence="5">
    <location>
        <begin position="271"/>
        <end position="296"/>
    </location>
</feature>
<keyword evidence="2 5" id="KW-0812">Transmembrane</keyword>
<evidence type="ECO:0000256" key="1">
    <source>
        <dbReference type="ARBA" id="ARBA00004141"/>
    </source>
</evidence>
<protein>
    <submittedName>
        <fullName evidence="6">Mn2+/Fe2+ NRAMP family transporter</fullName>
    </submittedName>
</protein>
<dbReference type="GO" id="GO:0005384">
    <property type="term" value="F:manganese ion transmembrane transporter activity"/>
    <property type="evidence" value="ECO:0007669"/>
    <property type="project" value="TreeGrafter"/>
</dbReference>
<evidence type="ECO:0000256" key="5">
    <source>
        <dbReference type="SAM" id="Phobius"/>
    </source>
</evidence>
<dbReference type="EMBL" id="QJSU01000006">
    <property type="protein sequence ID" value="PYE38701.1"/>
    <property type="molecule type" value="Genomic_DNA"/>
</dbReference>
<evidence type="ECO:0000313" key="6">
    <source>
        <dbReference type="EMBL" id="PYE38701.1"/>
    </source>
</evidence>